<dbReference type="InterPro" id="IPR030678">
    <property type="entry name" value="Peptide/Ni-bd"/>
</dbReference>
<proteinExistence type="predicted"/>
<dbReference type="Gene3D" id="3.40.190.10">
    <property type="entry name" value="Periplasmic binding protein-like II"/>
    <property type="match status" value="1"/>
</dbReference>
<dbReference type="Proteomes" id="UP001597262">
    <property type="component" value="Unassembled WGS sequence"/>
</dbReference>
<sequence>MKHKYFALFALLISIIMVLSACGGSSNNSAASSDSTNKSSAPAADNGQPKDGGSLIIAVSDDPKALNPLYAGDRVTLTINQALYAPLFNIDNGKKTFVLAESETVSPDHKTYTIKLRSGLKWHDGQPITADDLVFSINSILDEKQNNPFRSYYVFNGKPAKVSKVDDLTVNIVLPEVSAAFDGALVQLSPIPEHVFKGEANIEKSAKNNNPVGSGPFKFKEYRPGEYVTLDRFDDYFAGKAHLDSVTYRIAKDPNAANLALQNGEINMRMVDTQDYKKLKDTGKFNLLVYPEGRLQYMVFNLNVPSMQDVKVRQAIAYALDKNEMITASYSSSEFAEPAPSILTPDTLYQTADVEKYDYNLDKAKQLLSEAGVSNLKIRLAYANSNKAQESQALYVQQKLKDAGIEVELLPMDVTAYGNKTLDMNNKDFELNFGGYIMGFEPDAYKSLFLSNEAYNYSHYKDPKFDELWNKAAVEVDETKRADLYKQIQQTVAKQMTVYPIAYTQAVVAIDNSYGGIKEAIPKPVVMLEDLSKIYKK</sequence>
<accession>A0ABW3S1I5</accession>
<dbReference type="Gene3D" id="3.10.105.10">
    <property type="entry name" value="Dipeptide-binding Protein, Domain 3"/>
    <property type="match status" value="1"/>
</dbReference>
<evidence type="ECO:0000313" key="5">
    <source>
        <dbReference type="Proteomes" id="UP001597262"/>
    </source>
</evidence>
<comment type="caution">
    <text evidence="4">The sequence shown here is derived from an EMBL/GenBank/DDBJ whole genome shotgun (WGS) entry which is preliminary data.</text>
</comment>
<evidence type="ECO:0000256" key="1">
    <source>
        <dbReference type="SAM" id="MobiDB-lite"/>
    </source>
</evidence>
<dbReference type="PROSITE" id="PS51257">
    <property type="entry name" value="PROKAR_LIPOPROTEIN"/>
    <property type="match status" value="1"/>
</dbReference>
<reference evidence="5" key="1">
    <citation type="journal article" date="2019" name="Int. J. Syst. Evol. Microbiol.">
        <title>The Global Catalogue of Microorganisms (GCM) 10K type strain sequencing project: providing services to taxonomists for standard genome sequencing and annotation.</title>
        <authorList>
            <consortium name="The Broad Institute Genomics Platform"/>
            <consortium name="The Broad Institute Genome Sequencing Center for Infectious Disease"/>
            <person name="Wu L."/>
            <person name="Ma J."/>
        </authorList>
    </citation>
    <scope>NUCLEOTIDE SEQUENCE [LARGE SCALE GENOMIC DNA]</scope>
    <source>
        <strain evidence="5">CCUG 59189</strain>
    </source>
</reference>
<dbReference type="SUPFAM" id="SSF53850">
    <property type="entry name" value="Periplasmic binding protein-like II"/>
    <property type="match status" value="1"/>
</dbReference>
<feature type="signal peptide" evidence="2">
    <location>
        <begin position="1"/>
        <end position="21"/>
    </location>
</feature>
<keyword evidence="2" id="KW-0732">Signal</keyword>
<keyword evidence="5" id="KW-1185">Reference proteome</keyword>
<dbReference type="EMBL" id="JBHTLM010000015">
    <property type="protein sequence ID" value="MFD1178337.1"/>
    <property type="molecule type" value="Genomic_DNA"/>
</dbReference>
<name>A0ABW3S1I5_9BACL</name>
<dbReference type="Gene3D" id="3.90.76.10">
    <property type="entry name" value="Dipeptide-binding Protein, Domain 1"/>
    <property type="match status" value="1"/>
</dbReference>
<dbReference type="InterPro" id="IPR039424">
    <property type="entry name" value="SBP_5"/>
</dbReference>
<evidence type="ECO:0000256" key="2">
    <source>
        <dbReference type="SAM" id="SignalP"/>
    </source>
</evidence>
<dbReference type="CDD" id="cd00995">
    <property type="entry name" value="PBP2_NikA_DppA_OppA_like"/>
    <property type="match status" value="1"/>
</dbReference>
<evidence type="ECO:0000313" key="4">
    <source>
        <dbReference type="EMBL" id="MFD1178337.1"/>
    </source>
</evidence>
<organism evidence="4 5">
    <name type="scientific">Paenibacillus puldeungensis</name>
    <dbReference type="NCBI Taxonomy" id="696536"/>
    <lineage>
        <taxon>Bacteria</taxon>
        <taxon>Bacillati</taxon>
        <taxon>Bacillota</taxon>
        <taxon>Bacilli</taxon>
        <taxon>Bacillales</taxon>
        <taxon>Paenibacillaceae</taxon>
        <taxon>Paenibacillus</taxon>
    </lineage>
</organism>
<dbReference type="PANTHER" id="PTHR30290:SF59">
    <property type="entry name" value="OLIGOPEPTIDE ABC TRANSPORTER,SUBSTRATE-BINDING PROTEIN"/>
    <property type="match status" value="1"/>
</dbReference>
<feature type="compositionally biased region" description="Low complexity" evidence="1">
    <location>
        <begin position="29"/>
        <end position="43"/>
    </location>
</feature>
<gene>
    <name evidence="4" type="ORF">ACFQ3W_18840</name>
</gene>
<protein>
    <submittedName>
        <fullName evidence="4">ABC transporter substrate-binding protein</fullName>
    </submittedName>
</protein>
<dbReference type="RefSeq" id="WP_379320775.1">
    <property type="nucleotide sequence ID" value="NZ_JBHTLM010000015.1"/>
</dbReference>
<feature type="region of interest" description="Disordered" evidence="1">
    <location>
        <begin position="29"/>
        <end position="49"/>
    </location>
</feature>
<dbReference type="PANTHER" id="PTHR30290">
    <property type="entry name" value="PERIPLASMIC BINDING COMPONENT OF ABC TRANSPORTER"/>
    <property type="match status" value="1"/>
</dbReference>
<dbReference type="InterPro" id="IPR000914">
    <property type="entry name" value="SBP_5_dom"/>
</dbReference>
<dbReference type="PIRSF" id="PIRSF002741">
    <property type="entry name" value="MppA"/>
    <property type="match status" value="1"/>
</dbReference>
<feature type="chain" id="PRO_5045300186" evidence="2">
    <location>
        <begin position="22"/>
        <end position="537"/>
    </location>
</feature>
<feature type="domain" description="Solute-binding protein family 5" evidence="3">
    <location>
        <begin position="99"/>
        <end position="452"/>
    </location>
</feature>
<evidence type="ECO:0000259" key="3">
    <source>
        <dbReference type="Pfam" id="PF00496"/>
    </source>
</evidence>
<dbReference type="Pfam" id="PF00496">
    <property type="entry name" value="SBP_bac_5"/>
    <property type="match status" value="1"/>
</dbReference>